<evidence type="ECO:0000256" key="5">
    <source>
        <dbReference type="ARBA" id="ARBA00022692"/>
    </source>
</evidence>
<keyword evidence="6 8" id="KW-1133">Transmembrane helix</keyword>
<name>K6W4I8_9MICO</name>
<dbReference type="STRING" id="100225.SAMN05421595_1854"/>
<evidence type="ECO:0000256" key="2">
    <source>
        <dbReference type="ARBA" id="ARBA00010100"/>
    </source>
</evidence>
<reference evidence="9 10" key="1">
    <citation type="submission" date="2012-08" db="EMBL/GenBank/DDBJ databases">
        <title>Whole genome shotgun sequence of Austwickia chelonae NBRC 105200.</title>
        <authorList>
            <person name="Yoshida I."/>
            <person name="Hosoyama A."/>
            <person name="Tsuchikane K."/>
            <person name="Katsumata H."/>
            <person name="Ando Y."/>
            <person name="Ohji S."/>
            <person name="Hamada M."/>
            <person name="Tamura T."/>
            <person name="Yamazoe A."/>
            <person name="Yamazaki S."/>
            <person name="Fujita N."/>
        </authorList>
    </citation>
    <scope>NUCLEOTIDE SEQUENCE [LARGE SCALE GENOMIC DNA]</scope>
    <source>
        <strain evidence="9 10">NBRC 105200</strain>
    </source>
</reference>
<dbReference type="GO" id="GO:0005886">
    <property type="term" value="C:plasma membrane"/>
    <property type="evidence" value="ECO:0007669"/>
    <property type="project" value="UniProtKB-SubCell"/>
</dbReference>
<dbReference type="PANTHER" id="PTHR30003">
    <property type="entry name" value="L-LACTATE PERMEASE"/>
    <property type="match status" value="1"/>
</dbReference>
<comment type="function">
    <text evidence="8">Uptake of L-lactate across the membrane. Can also transport D-lactate and glycolate.</text>
</comment>
<dbReference type="eggNOG" id="COG1620">
    <property type="taxonomic scope" value="Bacteria"/>
</dbReference>
<feature type="transmembrane region" description="Helical" evidence="8">
    <location>
        <begin position="161"/>
        <end position="182"/>
    </location>
</feature>
<dbReference type="RefSeq" id="WP_006501473.1">
    <property type="nucleotide sequence ID" value="NZ_BAGZ01000002.1"/>
</dbReference>
<feature type="transmembrane region" description="Helical" evidence="8">
    <location>
        <begin position="50"/>
        <end position="70"/>
    </location>
</feature>
<feature type="transmembrane region" description="Helical" evidence="8">
    <location>
        <begin position="432"/>
        <end position="455"/>
    </location>
</feature>
<feature type="transmembrane region" description="Helical" evidence="8">
    <location>
        <begin position="76"/>
        <end position="98"/>
    </location>
</feature>
<dbReference type="NCBIfam" id="TIGR00795">
    <property type="entry name" value="lctP"/>
    <property type="match status" value="1"/>
</dbReference>
<feature type="transmembrane region" description="Helical" evidence="8">
    <location>
        <begin position="255"/>
        <end position="272"/>
    </location>
</feature>
<feature type="transmembrane region" description="Helical" evidence="8">
    <location>
        <begin position="138"/>
        <end position="154"/>
    </location>
</feature>
<organism evidence="9 10">
    <name type="scientific">Austwickia chelonae NBRC 105200</name>
    <dbReference type="NCBI Taxonomy" id="1184607"/>
    <lineage>
        <taxon>Bacteria</taxon>
        <taxon>Bacillati</taxon>
        <taxon>Actinomycetota</taxon>
        <taxon>Actinomycetes</taxon>
        <taxon>Micrococcales</taxon>
        <taxon>Dermatophilaceae</taxon>
        <taxon>Austwickia</taxon>
    </lineage>
</organism>
<dbReference type="Proteomes" id="UP000008495">
    <property type="component" value="Unassembled WGS sequence"/>
</dbReference>
<feature type="transmembrane region" description="Helical" evidence="8">
    <location>
        <begin position="18"/>
        <end position="38"/>
    </location>
</feature>
<feature type="transmembrane region" description="Helical" evidence="8">
    <location>
        <begin position="312"/>
        <end position="332"/>
    </location>
</feature>
<proteinExistence type="inferred from homology"/>
<keyword evidence="10" id="KW-1185">Reference proteome</keyword>
<keyword evidence="5 8" id="KW-0812">Transmembrane</keyword>
<evidence type="ECO:0000256" key="3">
    <source>
        <dbReference type="ARBA" id="ARBA00022448"/>
    </source>
</evidence>
<sequence length="554" mass="58199">MTVLTGFQPSTDPTGNQFLSALVAMIPILAMLITLGGLRWRAHYAGLFSWALACIVAVAVFKMPVAMVAATSAEGFLYGIFPIVWILLAAIWMYQVTVISGRFDDLRRTFYLISDDTRVLGLLIAFCFGGLLEALAGFGAPVAITTVMLIAIGFSKLRAAIVALLANTVPVAFGAVGLPVLMAAKTADMDVYQIAPITGRITAILCIVVPFLLLAVMDGKHGVKQCWPFGLVVGLTFGITKWIISGSALYNLTEVFSAVVSVVVAIAFTRVWKPVGSAEARPRVGAPLVPEVEGEPVEAQSTDASDLTRQRIFMAVVPYVLVIVVFAIANLAPVAKFAKSLDVKIPWPVLSGQLLDSVGKASSHQTYTFSWASTPGILLAFVAILVGLIYKVSMKDLFGELVVNAKKMKFTVLTIGSVVALAYVMGDSGQTLALGMWIAGAGAVYPFLAPILGWIGTYVTGSDTSANILFSGLQAGVGDQIGHKALLVGSNAAGGVVGKMISPQSLAIAATAMSLAGSESTVLRKVIGWSLGLLVVLCLVSGLMSTPVLAWVLP</sequence>
<feature type="transmembrane region" description="Helical" evidence="8">
    <location>
        <begin position="369"/>
        <end position="390"/>
    </location>
</feature>
<comment type="subcellular location">
    <subcellularLocation>
        <location evidence="1 8">Cell membrane</location>
        <topology evidence="1 8">Multi-pass membrane protein</topology>
    </subcellularLocation>
</comment>
<evidence type="ECO:0000313" key="10">
    <source>
        <dbReference type="Proteomes" id="UP000008495"/>
    </source>
</evidence>
<evidence type="ECO:0000256" key="8">
    <source>
        <dbReference type="RuleBase" id="RU365092"/>
    </source>
</evidence>
<comment type="similarity">
    <text evidence="2 8">Belongs to the lactate permease family.</text>
</comment>
<protein>
    <recommendedName>
        <fullName evidence="8">L-lactate permease</fullName>
    </recommendedName>
</protein>
<comment type="caution">
    <text evidence="9">The sequence shown here is derived from an EMBL/GenBank/DDBJ whole genome shotgun (WGS) entry which is preliminary data.</text>
</comment>
<evidence type="ECO:0000256" key="7">
    <source>
        <dbReference type="ARBA" id="ARBA00023136"/>
    </source>
</evidence>
<dbReference type="PANTHER" id="PTHR30003:SF0">
    <property type="entry name" value="GLYCOLATE PERMEASE GLCA-RELATED"/>
    <property type="match status" value="1"/>
</dbReference>
<feature type="transmembrane region" description="Helical" evidence="8">
    <location>
        <begin position="229"/>
        <end position="249"/>
    </location>
</feature>
<keyword evidence="7 8" id="KW-0472">Membrane</keyword>
<dbReference type="EMBL" id="BAGZ01000002">
    <property type="protein sequence ID" value="GAB76722.1"/>
    <property type="molecule type" value="Genomic_DNA"/>
</dbReference>
<evidence type="ECO:0000313" key="9">
    <source>
        <dbReference type="EMBL" id="GAB76722.1"/>
    </source>
</evidence>
<gene>
    <name evidence="9" type="ORF">AUCHE_02_00830</name>
</gene>
<keyword evidence="3 8" id="KW-0813">Transport</keyword>
<evidence type="ECO:0000256" key="6">
    <source>
        <dbReference type="ARBA" id="ARBA00022989"/>
    </source>
</evidence>
<feature type="transmembrane region" description="Helical" evidence="8">
    <location>
        <begin position="110"/>
        <end position="132"/>
    </location>
</feature>
<dbReference type="OrthoDB" id="9761056at2"/>
<evidence type="ECO:0000256" key="4">
    <source>
        <dbReference type="ARBA" id="ARBA00022475"/>
    </source>
</evidence>
<keyword evidence="4 8" id="KW-1003">Cell membrane</keyword>
<dbReference type="InterPro" id="IPR003804">
    <property type="entry name" value="Lactate_perm"/>
</dbReference>
<dbReference type="GO" id="GO:0015129">
    <property type="term" value="F:lactate transmembrane transporter activity"/>
    <property type="evidence" value="ECO:0007669"/>
    <property type="project" value="UniProtKB-UniRule"/>
</dbReference>
<feature type="transmembrane region" description="Helical" evidence="8">
    <location>
        <begin position="531"/>
        <end position="553"/>
    </location>
</feature>
<feature type="transmembrane region" description="Helical" evidence="8">
    <location>
        <begin position="410"/>
        <end position="426"/>
    </location>
</feature>
<feature type="transmembrane region" description="Helical" evidence="8">
    <location>
        <begin position="194"/>
        <end position="217"/>
    </location>
</feature>
<dbReference type="GO" id="GO:0015295">
    <property type="term" value="F:solute:proton symporter activity"/>
    <property type="evidence" value="ECO:0007669"/>
    <property type="project" value="TreeGrafter"/>
</dbReference>
<evidence type="ECO:0000256" key="1">
    <source>
        <dbReference type="ARBA" id="ARBA00004651"/>
    </source>
</evidence>
<dbReference type="AlphaFoldDB" id="K6W4I8"/>
<dbReference type="Pfam" id="PF02652">
    <property type="entry name" value="Lactate_perm"/>
    <property type="match status" value="1"/>
</dbReference>
<accession>K6W4I8</accession>